<organism evidence="1">
    <name type="scientific">Rhizophagus irregularis (strain DAOM 181602 / DAOM 197198 / MUCL 43194)</name>
    <name type="common">Arbuscular mycorrhizal fungus</name>
    <name type="synonym">Glomus intraradices</name>
    <dbReference type="NCBI Taxonomy" id="747089"/>
    <lineage>
        <taxon>Eukaryota</taxon>
        <taxon>Fungi</taxon>
        <taxon>Fungi incertae sedis</taxon>
        <taxon>Mucoromycota</taxon>
        <taxon>Glomeromycotina</taxon>
        <taxon>Glomeromycetes</taxon>
        <taxon>Glomerales</taxon>
        <taxon>Glomeraceae</taxon>
        <taxon>Rhizophagus</taxon>
    </lineage>
</organism>
<sequence>MTYGRPSIGAKIIQNLLQAKYLQQYIHSKTLYNSIQECKPLIPTVLQHNAINLLNLLREYQIKNPECNLEKYINLQSEINNTTKGYLEEMYKKLQINLKTLLEIWNM</sequence>
<accession>U9SKX9</accession>
<name>U9SKX9_RHIID</name>
<proteinExistence type="predicted"/>
<protein>
    <submittedName>
        <fullName evidence="1">Uncharacterized protein</fullName>
    </submittedName>
</protein>
<dbReference type="HOGENOM" id="CLU_2211372_0_0_1"/>
<dbReference type="EMBL" id="KI300328">
    <property type="protein sequence ID" value="ERZ96578.1"/>
    <property type="molecule type" value="Genomic_DNA"/>
</dbReference>
<gene>
    <name evidence="1" type="ORF">GLOINDRAFT_12467</name>
</gene>
<evidence type="ECO:0000313" key="1">
    <source>
        <dbReference type="EMBL" id="ERZ96578.1"/>
    </source>
</evidence>
<reference evidence="1" key="1">
    <citation type="submission" date="2013-07" db="EMBL/GenBank/DDBJ databases">
        <title>The genome of an arbuscular mycorrhizal fungus provides insights into the evolution of the oldest plant symbiosis.</title>
        <authorList>
            <consortium name="DOE Joint Genome Institute"/>
            <person name="Tisserant E."/>
            <person name="Malbreil M."/>
            <person name="Kuo A."/>
            <person name="Kohler A."/>
            <person name="Symeonidi A."/>
            <person name="Balestrini R."/>
            <person name="Charron P."/>
            <person name="Duensing N."/>
            <person name="Frei-dit-Frey N."/>
            <person name="Gianinazzi-Pearson V."/>
            <person name="Gilbert B."/>
            <person name="Handa Y."/>
            <person name="Hijri M."/>
            <person name="Kaul R."/>
            <person name="Kawaguchi M."/>
            <person name="Krajinski F."/>
            <person name="Lammers P."/>
            <person name="Lapierre D."/>
            <person name="Masclaux F.G."/>
            <person name="Murat C."/>
            <person name="Morin E."/>
            <person name="Ndikumana S."/>
            <person name="Pagni M."/>
            <person name="Petitpierre D."/>
            <person name="Requena N."/>
            <person name="Rosikiewicz P."/>
            <person name="Riley R."/>
            <person name="Saito K."/>
            <person name="San Clemente H."/>
            <person name="Shapiro H."/>
            <person name="van Tuinen D."/>
            <person name="Becard G."/>
            <person name="Bonfante P."/>
            <person name="Paszkowski U."/>
            <person name="Shachar-Hill Y."/>
            <person name="Young J.P."/>
            <person name="Sanders I.R."/>
            <person name="Henrissat B."/>
            <person name="Rensing S.A."/>
            <person name="Grigoriev I.V."/>
            <person name="Corradi N."/>
            <person name="Roux C."/>
            <person name="Martin F."/>
        </authorList>
    </citation>
    <scope>NUCLEOTIDE SEQUENCE</scope>
    <source>
        <strain evidence="1">DAOM 197198</strain>
    </source>
</reference>
<dbReference type="AlphaFoldDB" id="U9SKX9"/>